<dbReference type="SMART" id="SM00387">
    <property type="entry name" value="HATPase_c"/>
    <property type="match status" value="1"/>
</dbReference>
<dbReference type="InterPro" id="IPR003660">
    <property type="entry name" value="HAMP_dom"/>
</dbReference>
<feature type="domain" description="HAMP" evidence="17">
    <location>
        <begin position="193"/>
        <end position="245"/>
    </location>
</feature>
<feature type="domain" description="Histidine kinase" evidence="16">
    <location>
        <begin position="253"/>
        <end position="451"/>
    </location>
</feature>
<keyword evidence="13" id="KW-0902">Two-component regulatory system</keyword>
<evidence type="ECO:0000256" key="4">
    <source>
        <dbReference type="ARBA" id="ARBA00022475"/>
    </source>
</evidence>
<dbReference type="InterPro" id="IPR036890">
    <property type="entry name" value="HATPase_C_sf"/>
</dbReference>
<organism evidence="18 19">
    <name type="scientific">Sphingomonas cavernae</name>
    <dbReference type="NCBI Taxonomy" id="2320861"/>
    <lineage>
        <taxon>Bacteria</taxon>
        <taxon>Pseudomonadati</taxon>
        <taxon>Pseudomonadota</taxon>
        <taxon>Alphaproteobacteria</taxon>
        <taxon>Sphingomonadales</taxon>
        <taxon>Sphingomonadaceae</taxon>
        <taxon>Sphingomonas</taxon>
    </lineage>
</organism>
<reference evidence="18 19" key="1">
    <citation type="submission" date="2018-09" db="EMBL/GenBank/DDBJ databases">
        <authorList>
            <person name="Zhu H."/>
        </authorList>
    </citation>
    <scope>NUCLEOTIDE SEQUENCE [LARGE SCALE GENOMIC DNA]</scope>
    <source>
        <strain evidence="18 19">K2R01-6</strain>
    </source>
</reference>
<evidence type="ECO:0000256" key="5">
    <source>
        <dbReference type="ARBA" id="ARBA00022519"/>
    </source>
</evidence>
<dbReference type="InterPro" id="IPR003661">
    <property type="entry name" value="HisK_dim/P_dom"/>
</dbReference>
<evidence type="ECO:0000259" key="17">
    <source>
        <dbReference type="PROSITE" id="PS50885"/>
    </source>
</evidence>
<dbReference type="PRINTS" id="PR00344">
    <property type="entry name" value="BCTRLSENSOR"/>
</dbReference>
<evidence type="ECO:0000256" key="6">
    <source>
        <dbReference type="ARBA" id="ARBA00022553"/>
    </source>
</evidence>
<evidence type="ECO:0000259" key="16">
    <source>
        <dbReference type="PROSITE" id="PS50109"/>
    </source>
</evidence>
<evidence type="ECO:0000256" key="2">
    <source>
        <dbReference type="ARBA" id="ARBA00004429"/>
    </source>
</evidence>
<dbReference type="CDD" id="cd00082">
    <property type="entry name" value="HisKA"/>
    <property type="match status" value="1"/>
</dbReference>
<feature type="transmembrane region" description="Helical" evidence="15">
    <location>
        <begin position="21"/>
        <end position="44"/>
    </location>
</feature>
<dbReference type="SUPFAM" id="SSF47384">
    <property type="entry name" value="Homodimeric domain of signal transducing histidine kinase"/>
    <property type="match status" value="1"/>
</dbReference>
<evidence type="ECO:0000256" key="11">
    <source>
        <dbReference type="ARBA" id="ARBA00022840"/>
    </source>
</evidence>
<dbReference type="RefSeq" id="WP_119761114.1">
    <property type="nucleotide sequence ID" value="NZ_QYUM01000002.1"/>
</dbReference>
<accession>A0A418WSQ1</accession>
<dbReference type="GO" id="GO:0005886">
    <property type="term" value="C:plasma membrane"/>
    <property type="evidence" value="ECO:0007669"/>
    <property type="project" value="UniProtKB-SubCell"/>
</dbReference>
<dbReference type="Pfam" id="PF00512">
    <property type="entry name" value="HisKA"/>
    <property type="match status" value="1"/>
</dbReference>
<evidence type="ECO:0000256" key="1">
    <source>
        <dbReference type="ARBA" id="ARBA00000085"/>
    </source>
</evidence>
<evidence type="ECO:0000256" key="8">
    <source>
        <dbReference type="ARBA" id="ARBA00022692"/>
    </source>
</evidence>
<dbReference type="Gene3D" id="3.30.565.10">
    <property type="entry name" value="Histidine kinase-like ATPase, C-terminal domain"/>
    <property type="match status" value="1"/>
</dbReference>
<dbReference type="InterPro" id="IPR050980">
    <property type="entry name" value="2C_sensor_his_kinase"/>
</dbReference>
<keyword evidence="12 15" id="KW-1133">Transmembrane helix</keyword>
<evidence type="ECO:0000256" key="14">
    <source>
        <dbReference type="ARBA" id="ARBA00023136"/>
    </source>
</evidence>
<evidence type="ECO:0000256" key="13">
    <source>
        <dbReference type="ARBA" id="ARBA00023012"/>
    </source>
</evidence>
<protein>
    <recommendedName>
        <fullName evidence="3">histidine kinase</fullName>
        <ecNumber evidence="3">2.7.13.3</ecNumber>
    </recommendedName>
</protein>
<comment type="subcellular location">
    <subcellularLocation>
        <location evidence="2">Cell inner membrane</location>
        <topology evidence="2">Multi-pass membrane protein</topology>
    </subcellularLocation>
</comment>
<comment type="caution">
    <text evidence="18">The sequence shown here is derived from an EMBL/GenBank/DDBJ whole genome shotgun (WGS) entry which is preliminary data.</text>
</comment>
<evidence type="ECO:0000256" key="12">
    <source>
        <dbReference type="ARBA" id="ARBA00022989"/>
    </source>
</evidence>
<evidence type="ECO:0000256" key="3">
    <source>
        <dbReference type="ARBA" id="ARBA00012438"/>
    </source>
</evidence>
<dbReference type="Pfam" id="PF02518">
    <property type="entry name" value="HATPase_c"/>
    <property type="match status" value="1"/>
</dbReference>
<dbReference type="Pfam" id="PF00672">
    <property type="entry name" value="HAMP"/>
    <property type="match status" value="1"/>
</dbReference>
<keyword evidence="19" id="KW-1185">Reference proteome</keyword>
<dbReference type="InterPro" id="IPR003594">
    <property type="entry name" value="HATPase_dom"/>
</dbReference>
<proteinExistence type="predicted"/>
<dbReference type="InterPro" id="IPR004358">
    <property type="entry name" value="Sig_transdc_His_kin-like_C"/>
</dbReference>
<keyword evidence="10 18" id="KW-0418">Kinase</keyword>
<dbReference type="Proteomes" id="UP000286100">
    <property type="component" value="Unassembled WGS sequence"/>
</dbReference>
<evidence type="ECO:0000256" key="7">
    <source>
        <dbReference type="ARBA" id="ARBA00022679"/>
    </source>
</evidence>
<evidence type="ECO:0000313" key="19">
    <source>
        <dbReference type="Proteomes" id="UP000286100"/>
    </source>
</evidence>
<keyword evidence="14 15" id="KW-0472">Membrane</keyword>
<evidence type="ECO:0000256" key="10">
    <source>
        <dbReference type="ARBA" id="ARBA00022777"/>
    </source>
</evidence>
<keyword evidence="4" id="KW-1003">Cell membrane</keyword>
<dbReference type="GO" id="GO:0005524">
    <property type="term" value="F:ATP binding"/>
    <property type="evidence" value="ECO:0007669"/>
    <property type="project" value="UniProtKB-KW"/>
</dbReference>
<keyword evidence="7" id="KW-0808">Transferase</keyword>
<keyword evidence="8 15" id="KW-0812">Transmembrane</keyword>
<dbReference type="OrthoDB" id="9804645at2"/>
<keyword evidence="9" id="KW-0547">Nucleotide-binding</keyword>
<keyword evidence="6" id="KW-0597">Phosphoprotein</keyword>
<keyword evidence="5" id="KW-0997">Cell inner membrane</keyword>
<gene>
    <name evidence="18" type="ORF">D3876_06350</name>
</gene>
<dbReference type="CDD" id="cd00075">
    <property type="entry name" value="HATPase"/>
    <property type="match status" value="1"/>
</dbReference>
<dbReference type="AlphaFoldDB" id="A0A418WSQ1"/>
<dbReference type="CDD" id="cd06225">
    <property type="entry name" value="HAMP"/>
    <property type="match status" value="1"/>
</dbReference>
<evidence type="ECO:0000313" key="18">
    <source>
        <dbReference type="EMBL" id="RJF94288.1"/>
    </source>
</evidence>
<dbReference type="InterPro" id="IPR036097">
    <property type="entry name" value="HisK_dim/P_sf"/>
</dbReference>
<comment type="catalytic activity">
    <reaction evidence="1">
        <text>ATP + protein L-histidine = ADP + protein N-phospho-L-histidine.</text>
        <dbReference type="EC" id="2.7.13.3"/>
    </reaction>
</comment>
<dbReference type="InterPro" id="IPR005467">
    <property type="entry name" value="His_kinase_dom"/>
</dbReference>
<dbReference type="PROSITE" id="PS50885">
    <property type="entry name" value="HAMP"/>
    <property type="match status" value="1"/>
</dbReference>
<dbReference type="EMBL" id="QYUM01000002">
    <property type="protein sequence ID" value="RJF94288.1"/>
    <property type="molecule type" value="Genomic_DNA"/>
</dbReference>
<sequence>MGRIGGWFERFALWMNSIQAYILALVLGAIVVLTALSLSIMFYVTPEVGAPISVYEMSRMVRGQPLAQDTPSIRSRIQAVEPRRSDDDAEKLIAAALAHRLGVSGGDVRVYLNDGDRGRHDLMAREMALYGGEGAADPIVLGSFTIAVRTSSGQWRMITREARNPDTLWQHIGRNSVPIGLLLILPLSLWVSALLTRPIRAFAASAERLGAGIEESPVPVEGPTEIRMAARSLNEMQSRISRYIRERTSVVGAIAHDLRTPLARLHFHLASAPEHVRKAAEEEIRQMEQLIGTTLDFVDNESRPRVMEPLELGLLVEGVVDDFADMQHDVAIKHAEPITIDGDMILLKRLFTNLIDNAVKYGDAASVSVRREGEAAIVEIADKGAGMTDEHIARAFEPFFRGEPSRNRKTGGAGLGLSIVQSATEAHGGTVELKRLATGGMCARIALPIPAQSRERA</sequence>
<evidence type="ECO:0000256" key="9">
    <source>
        <dbReference type="ARBA" id="ARBA00022741"/>
    </source>
</evidence>
<dbReference type="Gene3D" id="1.10.287.130">
    <property type="match status" value="1"/>
</dbReference>
<name>A0A418WSQ1_9SPHN</name>
<keyword evidence="11" id="KW-0067">ATP-binding</keyword>
<evidence type="ECO:0000256" key="15">
    <source>
        <dbReference type="SAM" id="Phobius"/>
    </source>
</evidence>
<dbReference type="PROSITE" id="PS50109">
    <property type="entry name" value="HIS_KIN"/>
    <property type="match status" value="1"/>
</dbReference>
<dbReference type="SMART" id="SM00304">
    <property type="entry name" value="HAMP"/>
    <property type="match status" value="1"/>
</dbReference>
<dbReference type="GO" id="GO:0000155">
    <property type="term" value="F:phosphorelay sensor kinase activity"/>
    <property type="evidence" value="ECO:0007669"/>
    <property type="project" value="InterPro"/>
</dbReference>
<dbReference type="EC" id="2.7.13.3" evidence="3"/>
<dbReference type="SMART" id="SM00388">
    <property type="entry name" value="HisKA"/>
    <property type="match status" value="1"/>
</dbReference>
<dbReference type="SUPFAM" id="SSF55874">
    <property type="entry name" value="ATPase domain of HSP90 chaperone/DNA topoisomerase II/histidine kinase"/>
    <property type="match status" value="1"/>
</dbReference>
<dbReference type="PANTHER" id="PTHR44936:SF5">
    <property type="entry name" value="SENSOR HISTIDINE KINASE ENVZ"/>
    <property type="match status" value="1"/>
</dbReference>
<dbReference type="PANTHER" id="PTHR44936">
    <property type="entry name" value="SENSOR PROTEIN CREC"/>
    <property type="match status" value="1"/>
</dbReference>